<sequence>MFTWVKGNVYTLILTLYPSNITLNSSAASYFEDVRWCMIGIDAENSQLGIRPVSKREIDLHLVEMDQLHKISLGKGYARITNKAIMEEIALLTHQKMDGLKVNARFDEKENMLIADLKDLINKNEG</sequence>
<dbReference type="AlphaFoldDB" id="A0A4R3TMW6"/>
<organism evidence="1 2">
    <name type="scientific">Longicatena caecimuris</name>
    <dbReference type="NCBI Taxonomy" id="1796635"/>
    <lineage>
        <taxon>Bacteria</taxon>
        <taxon>Bacillati</taxon>
        <taxon>Bacillota</taxon>
        <taxon>Erysipelotrichia</taxon>
        <taxon>Erysipelotrichales</taxon>
        <taxon>Erysipelotrichaceae</taxon>
        <taxon>Longicatena</taxon>
    </lineage>
</organism>
<comment type="caution">
    <text evidence="1">The sequence shown here is derived from an EMBL/GenBank/DDBJ whole genome shotgun (WGS) entry which is preliminary data.</text>
</comment>
<gene>
    <name evidence="1" type="ORF">EDD61_101270</name>
</gene>
<dbReference type="Proteomes" id="UP000295773">
    <property type="component" value="Unassembled WGS sequence"/>
</dbReference>
<reference evidence="1 2" key="1">
    <citation type="submission" date="2019-03" db="EMBL/GenBank/DDBJ databases">
        <title>Genomic Encyclopedia of Type Strains, Phase IV (KMG-IV): sequencing the most valuable type-strain genomes for metagenomic binning, comparative biology and taxonomic classification.</title>
        <authorList>
            <person name="Goeker M."/>
        </authorList>
    </citation>
    <scope>NUCLEOTIDE SEQUENCE [LARGE SCALE GENOMIC DNA]</scope>
    <source>
        <strain evidence="1 2">DSM 29481</strain>
    </source>
</reference>
<keyword evidence="2" id="KW-1185">Reference proteome</keyword>
<proteinExistence type="predicted"/>
<evidence type="ECO:0000313" key="2">
    <source>
        <dbReference type="Proteomes" id="UP000295773"/>
    </source>
</evidence>
<accession>A0A4R3TMW6</accession>
<dbReference type="EMBL" id="SMBP01000001">
    <property type="protein sequence ID" value="TCU63616.1"/>
    <property type="molecule type" value="Genomic_DNA"/>
</dbReference>
<dbReference type="RefSeq" id="WP_020990774.1">
    <property type="nucleotide sequence ID" value="NZ_DBGDHU010000010.1"/>
</dbReference>
<protein>
    <submittedName>
        <fullName evidence="1">Uncharacterized protein</fullName>
    </submittedName>
</protein>
<name>A0A4R3TMW6_9FIRM</name>
<evidence type="ECO:0000313" key="1">
    <source>
        <dbReference type="EMBL" id="TCU63616.1"/>
    </source>
</evidence>